<keyword evidence="3 5" id="KW-1133">Transmembrane helix</keyword>
<accession>A0AAU7VIV0</accession>
<proteinExistence type="inferred from homology"/>
<keyword evidence="2 5" id="KW-0812">Transmembrane</keyword>
<dbReference type="PANTHER" id="PTHR39344">
    <property type="entry name" value="UPF0182 PROTEIN SLL1060"/>
    <property type="match status" value="1"/>
</dbReference>
<evidence type="ECO:0000256" key="2">
    <source>
        <dbReference type="ARBA" id="ARBA00022692"/>
    </source>
</evidence>
<dbReference type="HAMAP" id="MF_01600">
    <property type="entry name" value="UPF0182"/>
    <property type="match status" value="1"/>
</dbReference>
<keyword evidence="1 5" id="KW-1003">Cell membrane</keyword>
<comment type="subcellular location">
    <subcellularLocation>
        <location evidence="5">Cell membrane</location>
        <topology evidence="5">Multi-pass membrane protein</topology>
    </subcellularLocation>
</comment>
<dbReference type="RefSeq" id="WP_350342774.1">
    <property type="nucleotide sequence ID" value="NZ_CP158367.1"/>
</dbReference>
<feature type="transmembrane region" description="Helical" evidence="5">
    <location>
        <begin position="153"/>
        <end position="175"/>
    </location>
</feature>
<feature type="transmembrane region" description="Helical" evidence="5">
    <location>
        <begin position="241"/>
        <end position="261"/>
    </location>
</feature>
<dbReference type="GO" id="GO:0005576">
    <property type="term" value="C:extracellular region"/>
    <property type="evidence" value="ECO:0007669"/>
    <property type="project" value="TreeGrafter"/>
</dbReference>
<evidence type="ECO:0000256" key="5">
    <source>
        <dbReference type="HAMAP-Rule" id="MF_01600"/>
    </source>
</evidence>
<evidence type="ECO:0000256" key="1">
    <source>
        <dbReference type="ARBA" id="ARBA00022475"/>
    </source>
</evidence>
<dbReference type="PANTHER" id="PTHR39344:SF1">
    <property type="entry name" value="UPF0182 PROTEIN SLL1060"/>
    <property type="match status" value="1"/>
</dbReference>
<organism evidence="6">
    <name type="scientific">Proteinivorax tanatarense</name>
    <dbReference type="NCBI Taxonomy" id="1260629"/>
    <lineage>
        <taxon>Bacteria</taxon>
        <taxon>Bacillati</taxon>
        <taxon>Bacillota</taxon>
        <taxon>Clostridia</taxon>
        <taxon>Eubacteriales</taxon>
        <taxon>Proteinivoracaceae</taxon>
        <taxon>Proteinivorax</taxon>
    </lineage>
</organism>
<name>A0AAU7VIV0_9FIRM</name>
<sequence length="908" mass="104639">MKKTSIAILAIVGLIVLFFLMVNYYTEFLWYSSLDITQVMIKPLLWEVAFKLIFWGVGFAFLAANFVPLVNLFNKFSHNLRVVDIDKINSQFKPKKIHALLLAAVLSFFWMIIIPSVWDRVLLAMNSNPTGTVDPIHGMDISFYLFHYPIYEVLASSFLVLLVIAFIGVGISYFVVENFNPTTNNVDLKLSSKGIAHLSILVSLFLVWFILTRSLQRYGFLLTESNSLYGAGYTDVNVRMFFLRIQQVLSIGFLIGMAVNIKLKKKKIFMAIPLSLIIVSLVGGIYAGVNQRLIVSPDEESREHPYIAHHLEGTKQGFGLDSIKREVFPLDQQELTRSDLSGYEETLNNIRLLDYRPLKEHYHQNQSLRLYYDFNDIDIDRYDIDGEQQQVMLSVRELDSDSIPTDTQLNRHFKFTHGHGVVMSPVNQVTSNGHPTYYLRNLPVEAEVDIELEQPEIYFGEMTDEFAVVNTKDGEISFDEKEVVYQGKDGVELNPLRRLLYTTKYQKRILLLSNQITDDSKILYNRNIVDRVNKVAPFITLDGDPYPVVANGRVYWIIDGYTTSDKYPYSQPVNGVNYIRNSVKIVVDAYDGTVDIYQFEEEPIIEAWKHVFPDLIQPREEFPSYLENHIRYPVDLFDVQRNVLTVYHTDNPRVFYNADDVWEIPVERYHGEDIEVEPYYITAQLPNFEQEEFLLINPYTPKNRNNMNAWLAAGNDKDNYGQLYLYTFPPGDHIEGPSQVEAYIDQDPDISQQITLWGQGGSSVVRGNLLTIPIGGSMLYVEPLYILSESRSVPEMRQVLLYYNDVLVMERSLDEALDRLFGVVEDGEEYVPYDPDEIVDRNLRELVEEINSSFKAAEQAAREGNWSEYGSNMDRLAQLLTDLENEVDMDEFQQELDSEVEDGEDIEE</sequence>
<dbReference type="Pfam" id="PF03699">
    <property type="entry name" value="UPF0182"/>
    <property type="match status" value="1"/>
</dbReference>
<feature type="transmembrane region" description="Helical" evidence="5">
    <location>
        <begin position="7"/>
        <end position="25"/>
    </location>
</feature>
<gene>
    <name evidence="6" type="ORF">PRVXT_002032</name>
</gene>
<evidence type="ECO:0000256" key="4">
    <source>
        <dbReference type="ARBA" id="ARBA00023136"/>
    </source>
</evidence>
<evidence type="ECO:0000313" key="6">
    <source>
        <dbReference type="EMBL" id="XBX74013.1"/>
    </source>
</evidence>
<feature type="transmembrane region" description="Helical" evidence="5">
    <location>
        <begin position="195"/>
        <end position="211"/>
    </location>
</feature>
<feature type="transmembrane region" description="Helical" evidence="5">
    <location>
        <begin position="52"/>
        <end position="73"/>
    </location>
</feature>
<dbReference type="EMBL" id="CP158367">
    <property type="protein sequence ID" value="XBX74013.1"/>
    <property type="molecule type" value="Genomic_DNA"/>
</dbReference>
<dbReference type="AlphaFoldDB" id="A0AAU7VIV0"/>
<dbReference type="GO" id="GO:0005886">
    <property type="term" value="C:plasma membrane"/>
    <property type="evidence" value="ECO:0007669"/>
    <property type="project" value="UniProtKB-SubCell"/>
</dbReference>
<feature type="transmembrane region" description="Helical" evidence="5">
    <location>
        <begin position="97"/>
        <end position="118"/>
    </location>
</feature>
<reference evidence="6" key="1">
    <citation type="journal article" date="2013" name="Extremophiles">
        <title>Proteinivorax tanatarense gen. nov., sp. nov., an anaerobic, haloalkaliphilic, proteolytic bacterium isolated from a decaying algal bloom, and proposal of Proteinivoraceae fam. nov.</title>
        <authorList>
            <person name="Kevbrin V."/>
            <person name="Boltyanskaya Y."/>
            <person name="Zhilina T."/>
            <person name="Kolganova T."/>
            <person name="Lavrentjeva E."/>
            <person name="Kuznetsov B."/>
        </authorList>
    </citation>
    <scope>NUCLEOTIDE SEQUENCE</scope>
    <source>
        <strain evidence="6">Z-910T</strain>
    </source>
</reference>
<protein>
    <recommendedName>
        <fullName evidence="5">UPF0182 protein PRVXT_002032</fullName>
    </recommendedName>
</protein>
<keyword evidence="4 5" id="KW-0472">Membrane</keyword>
<feature type="transmembrane region" description="Helical" evidence="5">
    <location>
        <begin position="268"/>
        <end position="289"/>
    </location>
</feature>
<dbReference type="InterPro" id="IPR005372">
    <property type="entry name" value="UPF0182"/>
</dbReference>
<evidence type="ECO:0000256" key="3">
    <source>
        <dbReference type="ARBA" id="ARBA00022989"/>
    </source>
</evidence>
<comment type="similarity">
    <text evidence="5">Belongs to the UPF0182 family.</text>
</comment>
<reference evidence="6" key="2">
    <citation type="submission" date="2024-06" db="EMBL/GenBank/DDBJ databases">
        <authorList>
            <person name="Petrova K.O."/>
            <person name="Toshchakov S.V."/>
            <person name="Boltjanskaja Y.V."/>
            <person name="Kevbrin V."/>
        </authorList>
    </citation>
    <scope>NUCLEOTIDE SEQUENCE</scope>
    <source>
        <strain evidence="6">Z-910T</strain>
    </source>
</reference>